<dbReference type="CDD" id="cd02809">
    <property type="entry name" value="alpha_hydroxyacid_oxid_FMN"/>
    <property type="match status" value="1"/>
</dbReference>
<feature type="binding site" evidence="7">
    <location>
        <position position="150"/>
    </location>
    <ligand>
        <name>FMN</name>
        <dbReference type="ChEBI" id="CHEBI:58210"/>
    </ligand>
</feature>
<dbReference type="InterPro" id="IPR012133">
    <property type="entry name" value="Alpha-hydoxy_acid_DH_FMN"/>
</dbReference>
<evidence type="ECO:0000256" key="8">
    <source>
        <dbReference type="SAM" id="MobiDB-lite"/>
    </source>
</evidence>
<evidence type="ECO:0000256" key="4">
    <source>
        <dbReference type="ARBA" id="ARBA00023002"/>
    </source>
</evidence>
<feature type="domain" description="FMN hydroxy acid dehydrogenase" evidence="9">
    <location>
        <begin position="16"/>
        <end position="372"/>
    </location>
</feature>
<dbReference type="FunFam" id="3.20.20.70:FF:000029">
    <property type="entry name" value="L-lactate dehydrogenase"/>
    <property type="match status" value="1"/>
</dbReference>
<comment type="similarity">
    <text evidence="5">Belongs to the FMN-dependent alpha-hydroxy acid dehydrogenase family.</text>
</comment>
<dbReference type="AlphaFoldDB" id="A0A9W5US68"/>
<evidence type="ECO:0000256" key="3">
    <source>
        <dbReference type="ARBA" id="ARBA00022643"/>
    </source>
</evidence>
<protein>
    <submittedName>
        <fullName evidence="10">Alpha-hydroxy-acid oxidizing enzyme</fullName>
    </submittedName>
</protein>
<feature type="binding site" evidence="7">
    <location>
        <position position="152"/>
    </location>
    <ligand>
        <name>glyoxylate</name>
        <dbReference type="ChEBI" id="CHEBI:36655"/>
    </ligand>
</feature>
<keyword evidence="11" id="KW-1185">Reference proteome</keyword>
<evidence type="ECO:0000256" key="5">
    <source>
        <dbReference type="ARBA" id="ARBA00024042"/>
    </source>
</evidence>
<dbReference type="GO" id="GO:0016614">
    <property type="term" value="F:oxidoreductase activity, acting on CH-OH group of donors"/>
    <property type="evidence" value="ECO:0007669"/>
    <property type="project" value="UniProtKB-ARBA"/>
</dbReference>
<keyword evidence="2 7" id="KW-0285">Flavoprotein</keyword>
<dbReference type="InterPro" id="IPR037396">
    <property type="entry name" value="FMN_HAD"/>
</dbReference>
<dbReference type="Gene3D" id="3.20.20.70">
    <property type="entry name" value="Aldolase class I"/>
    <property type="match status" value="1"/>
</dbReference>
<dbReference type="PANTHER" id="PTHR10578">
    <property type="entry name" value="S -2-HYDROXY-ACID OXIDASE-RELATED"/>
    <property type="match status" value="1"/>
</dbReference>
<feature type="binding site" evidence="7">
    <location>
        <begin position="321"/>
        <end position="322"/>
    </location>
    <ligand>
        <name>FMN</name>
        <dbReference type="ChEBI" id="CHEBI:58210"/>
    </ligand>
</feature>
<feature type="binding site" evidence="7">
    <location>
        <position position="178"/>
    </location>
    <ligand>
        <name>FMN</name>
        <dbReference type="ChEBI" id="CHEBI:58210"/>
    </ligand>
</feature>
<feature type="compositionally biased region" description="Polar residues" evidence="8">
    <location>
        <begin position="1"/>
        <end position="12"/>
    </location>
</feature>
<feature type="binding site" evidence="7">
    <location>
        <position position="267"/>
    </location>
    <ligand>
        <name>glyoxylate</name>
        <dbReference type="ChEBI" id="CHEBI:36655"/>
    </ligand>
</feature>
<dbReference type="PIRSF" id="PIRSF000138">
    <property type="entry name" value="Al-hdrx_acd_dh"/>
    <property type="match status" value="1"/>
</dbReference>
<dbReference type="InterPro" id="IPR008259">
    <property type="entry name" value="FMN_hydac_DH_AS"/>
</dbReference>
<evidence type="ECO:0000256" key="6">
    <source>
        <dbReference type="PIRSR" id="PIRSR000138-1"/>
    </source>
</evidence>
<feature type="binding site" evidence="7">
    <location>
        <begin position="95"/>
        <end position="97"/>
    </location>
    <ligand>
        <name>FMN</name>
        <dbReference type="ChEBI" id="CHEBI:58210"/>
    </ligand>
</feature>
<feature type="binding site" evidence="7">
    <location>
        <position position="270"/>
    </location>
    <ligand>
        <name>glyoxylate</name>
        <dbReference type="ChEBI" id="CHEBI:36655"/>
    </ligand>
</feature>
<accession>A0A9W5US68</accession>
<dbReference type="RefSeq" id="WP_232511391.1">
    <property type="nucleotide sequence ID" value="NZ_BOPD01000022.1"/>
</dbReference>
<organism evidence="10 11">
    <name type="scientific">Micromonospora sediminimaris</name>
    <dbReference type="NCBI Taxonomy" id="547162"/>
    <lineage>
        <taxon>Bacteria</taxon>
        <taxon>Bacillati</taxon>
        <taxon>Actinomycetota</taxon>
        <taxon>Actinomycetes</taxon>
        <taxon>Micromonosporales</taxon>
        <taxon>Micromonosporaceae</taxon>
        <taxon>Micromonospora</taxon>
    </lineage>
</organism>
<evidence type="ECO:0000313" key="10">
    <source>
        <dbReference type="EMBL" id="GIJ34597.1"/>
    </source>
</evidence>
<dbReference type="InterPro" id="IPR000262">
    <property type="entry name" value="FMN-dep_DH"/>
</dbReference>
<keyword evidence="4" id="KW-0560">Oxidoreductase</keyword>
<evidence type="ECO:0000256" key="7">
    <source>
        <dbReference type="PIRSR" id="PIRSR000138-2"/>
    </source>
</evidence>
<dbReference type="GO" id="GO:0010181">
    <property type="term" value="F:FMN binding"/>
    <property type="evidence" value="ECO:0007669"/>
    <property type="project" value="InterPro"/>
</dbReference>
<dbReference type="EMBL" id="BOPD01000022">
    <property type="protein sequence ID" value="GIJ34597.1"/>
    <property type="molecule type" value="Genomic_DNA"/>
</dbReference>
<evidence type="ECO:0000313" key="11">
    <source>
        <dbReference type="Proteomes" id="UP000607311"/>
    </source>
</evidence>
<proteinExistence type="inferred from homology"/>
<feature type="binding site" evidence="7">
    <location>
        <position position="265"/>
    </location>
    <ligand>
        <name>FMN</name>
        <dbReference type="ChEBI" id="CHEBI:58210"/>
    </ligand>
</feature>
<feature type="binding site" evidence="7">
    <location>
        <position position="187"/>
    </location>
    <ligand>
        <name>glyoxylate</name>
        <dbReference type="ChEBI" id="CHEBI:36655"/>
    </ligand>
</feature>
<comment type="caution">
    <text evidence="10">The sequence shown here is derived from an EMBL/GenBank/DDBJ whole genome shotgun (WGS) entry which is preliminary data.</text>
</comment>
<evidence type="ECO:0000259" key="9">
    <source>
        <dbReference type="PROSITE" id="PS51349"/>
    </source>
</evidence>
<sequence length="373" mass="39782">MPSVPAQVTPSRTAMADPGPLHRLDDLEAEARLRLDPVHRDFFAGGAGDERTLRANETAFDAYRILPRVLRGGGERDLRTELLGETLPMPVLVSPTAFHRLAHPEGEVATARAVGAVGTVLVVSMASTTPIEAVAEAIEPSDRSARLWFQLYPQPDLGFTASVVSRAEAAGCRALVVTVDSPVFGRRDRDLRNGFLDLPPGYCCENMRDPETGRVRDIVMDATLDWARIEWLRATTRLPIVLKGILHPADARLAVAHGVDAVLVSNHGGRQLDGVPASIDALPAVVAAVGGRIPVLLDGGIRRGTDILTALALGAVAVGVGRPVLWALAARGERGVSQLLDLLRAELARAMTLAGAVRPADLTREMILDRVPG</sequence>
<dbReference type="Proteomes" id="UP000607311">
    <property type="component" value="Unassembled WGS sequence"/>
</dbReference>
<feature type="region of interest" description="Disordered" evidence="8">
    <location>
        <begin position="1"/>
        <end position="21"/>
    </location>
</feature>
<reference evidence="10" key="1">
    <citation type="submission" date="2021-01" db="EMBL/GenBank/DDBJ databases">
        <title>Whole genome shotgun sequence of Verrucosispora sediminis NBRC 107745.</title>
        <authorList>
            <person name="Komaki H."/>
            <person name="Tamura T."/>
        </authorList>
    </citation>
    <scope>NUCLEOTIDE SEQUENCE</scope>
    <source>
        <strain evidence="10">NBRC 107745</strain>
    </source>
</reference>
<gene>
    <name evidence="10" type="ORF">Vse01_37450</name>
</gene>
<dbReference type="InterPro" id="IPR013785">
    <property type="entry name" value="Aldolase_TIM"/>
</dbReference>
<name>A0A9W5US68_9ACTN</name>
<feature type="active site" description="Proton acceptor" evidence="6">
    <location>
        <position position="267"/>
    </location>
</feature>
<keyword evidence="3 7" id="KW-0288">FMN</keyword>
<feature type="binding site" evidence="7">
    <location>
        <position position="124"/>
    </location>
    <ligand>
        <name>FMN</name>
        <dbReference type="ChEBI" id="CHEBI:58210"/>
    </ligand>
</feature>
<feature type="binding site" evidence="7">
    <location>
        <begin position="298"/>
        <end position="302"/>
    </location>
    <ligand>
        <name>FMN</name>
        <dbReference type="ChEBI" id="CHEBI:58210"/>
    </ligand>
</feature>
<evidence type="ECO:0000256" key="1">
    <source>
        <dbReference type="ARBA" id="ARBA00001917"/>
    </source>
</evidence>
<comment type="cofactor">
    <cofactor evidence="1">
        <name>FMN</name>
        <dbReference type="ChEBI" id="CHEBI:58210"/>
    </cofactor>
</comment>
<dbReference type="PROSITE" id="PS51349">
    <property type="entry name" value="FMN_HYDROXY_ACID_DH_2"/>
    <property type="match status" value="1"/>
</dbReference>
<feature type="binding site" evidence="7">
    <location>
        <position position="243"/>
    </location>
    <ligand>
        <name>FMN</name>
        <dbReference type="ChEBI" id="CHEBI:58210"/>
    </ligand>
</feature>
<evidence type="ECO:0000256" key="2">
    <source>
        <dbReference type="ARBA" id="ARBA00022630"/>
    </source>
</evidence>
<dbReference type="PANTHER" id="PTHR10578:SF143">
    <property type="entry name" value="FMN-DEPENDENT ALPHA-HYDROXY ACID DEHYDROGENASE PB1A11.03"/>
    <property type="match status" value="1"/>
</dbReference>
<dbReference type="SUPFAM" id="SSF51395">
    <property type="entry name" value="FMN-linked oxidoreductases"/>
    <property type="match status" value="1"/>
</dbReference>
<dbReference type="Pfam" id="PF01070">
    <property type="entry name" value="FMN_dh"/>
    <property type="match status" value="1"/>
</dbReference>
<dbReference type="PROSITE" id="PS00557">
    <property type="entry name" value="FMN_HYDROXY_ACID_DH_1"/>
    <property type="match status" value="1"/>
</dbReference>